<organism evidence="1 2">
    <name type="scientific">Romanomermis culicivorax</name>
    <name type="common">Nematode worm</name>
    <dbReference type="NCBI Taxonomy" id="13658"/>
    <lineage>
        <taxon>Eukaryota</taxon>
        <taxon>Metazoa</taxon>
        <taxon>Ecdysozoa</taxon>
        <taxon>Nematoda</taxon>
        <taxon>Enoplea</taxon>
        <taxon>Dorylaimia</taxon>
        <taxon>Mermithida</taxon>
        <taxon>Mermithoidea</taxon>
        <taxon>Mermithidae</taxon>
        <taxon>Romanomermis</taxon>
    </lineage>
</organism>
<dbReference type="WBParaSite" id="nRc.2.0.1.t36473-RA">
    <property type="protein sequence ID" value="nRc.2.0.1.t36473-RA"/>
    <property type="gene ID" value="nRc.2.0.1.g36473"/>
</dbReference>
<keyword evidence="1" id="KW-1185">Reference proteome</keyword>
<protein>
    <submittedName>
        <fullName evidence="2">Uncharacterized protein</fullName>
    </submittedName>
</protein>
<sequence length="110" mass="12334">MDEVLDLDRDPDLWEALDREMFTSRAASFFIIIIGRYRVLAGEVDDQASAQVDCAKNANLWGLQGGCCREWRQLNDADVVVDGGQHLSKGVGDWLLLSNRGQFSCSCPRR</sequence>
<evidence type="ECO:0000313" key="2">
    <source>
        <dbReference type="WBParaSite" id="nRc.2.0.1.t36473-RA"/>
    </source>
</evidence>
<reference evidence="2" key="1">
    <citation type="submission" date="2022-11" db="UniProtKB">
        <authorList>
            <consortium name="WormBaseParasite"/>
        </authorList>
    </citation>
    <scope>IDENTIFICATION</scope>
</reference>
<evidence type="ECO:0000313" key="1">
    <source>
        <dbReference type="Proteomes" id="UP000887565"/>
    </source>
</evidence>
<dbReference type="Proteomes" id="UP000887565">
    <property type="component" value="Unplaced"/>
</dbReference>
<accession>A0A915KCH4</accession>
<proteinExistence type="predicted"/>
<name>A0A915KCH4_ROMCU</name>
<dbReference type="AlphaFoldDB" id="A0A915KCH4"/>